<dbReference type="Gene3D" id="3.40.50.880">
    <property type="match status" value="1"/>
</dbReference>
<comment type="caution">
    <text evidence="3">The sequence shown here is derived from an EMBL/GenBank/DDBJ whole genome shotgun (WGS) entry which is preliminary data.</text>
</comment>
<protein>
    <submittedName>
        <fullName evidence="3">VWA domain-containing protein</fullName>
    </submittedName>
</protein>
<dbReference type="Pfam" id="PF00092">
    <property type="entry name" value="VWA"/>
    <property type="match status" value="1"/>
</dbReference>
<evidence type="ECO:0000313" key="4">
    <source>
        <dbReference type="Proteomes" id="UP000766550"/>
    </source>
</evidence>
<feature type="transmembrane region" description="Helical" evidence="1">
    <location>
        <begin position="20"/>
        <end position="40"/>
    </location>
</feature>
<dbReference type="Proteomes" id="UP000766550">
    <property type="component" value="Unassembled WGS sequence"/>
</dbReference>
<dbReference type="InterPro" id="IPR002035">
    <property type="entry name" value="VWF_A"/>
</dbReference>
<accession>A0A8J7Y3V7</accession>
<dbReference type="PROSITE" id="PS50234">
    <property type="entry name" value="VWFA"/>
    <property type="match status" value="1"/>
</dbReference>
<keyword evidence="1" id="KW-1133">Transmembrane helix</keyword>
<dbReference type="SUPFAM" id="SSF53300">
    <property type="entry name" value="vWA-like"/>
    <property type="match status" value="2"/>
</dbReference>
<organism evidence="3 4">
    <name type="scientific">Haloarcula limicola</name>
    <dbReference type="NCBI Taxonomy" id="1429915"/>
    <lineage>
        <taxon>Archaea</taxon>
        <taxon>Methanobacteriati</taxon>
        <taxon>Methanobacteriota</taxon>
        <taxon>Stenosarchaea group</taxon>
        <taxon>Halobacteria</taxon>
        <taxon>Halobacteriales</taxon>
        <taxon>Haloarculaceae</taxon>
        <taxon>Haloarcula</taxon>
    </lineage>
</organism>
<dbReference type="InterPro" id="IPR036465">
    <property type="entry name" value="vWFA_dom_sf"/>
</dbReference>
<feature type="domain" description="VWFA" evidence="2">
    <location>
        <begin position="376"/>
        <end position="534"/>
    </location>
</feature>
<evidence type="ECO:0000256" key="1">
    <source>
        <dbReference type="SAM" id="Phobius"/>
    </source>
</evidence>
<dbReference type="PANTHER" id="PTHR37947">
    <property type="entry name" value="BLL2462 PROTEIN"/>
    <property type="match status" value="1"/>
</dbReference>
<dbReference type="OrthoDB" id="147382at2157"/>
<keyword evidence="4" id="KW-1185">Reference proteome</keyword>
<dbReference type="AlphaFoldDB" id="A0A8J7Y3V7"/>
<dbReference type="PANTHER" id="PTHR37947:SF1">
    <property type="entry name" value="BLL2462 PROTEIN"/>
    <property type="match status" value="1"/>
</dbReference>
<dbReference type="Gene3D" id="3.40.50.410">
    <property type="entry name" value="von Willebrand factor, type A domain"/>
    <property type="match status" value="1"/>
</dbReference>
<gene>
    <name evidence="3" type="ORF">KTS45_05905</name>
</gene>
<proteinExistence type="predicted"/>
<dbReference type="EMBL" id="JAHQXF010000001">
    <property type="protein sequence ID" value="MBV0923732.1"/>
    <property type="molecule type" value="Genomic_DNA"/>
</dbReference>
<reference evidence="3 4" key="1">
    <citation type="submission" date="2021-06" db="EMBL/GenBank/DDBJ databases">
        <title>New haloarchaea isolates fom saline soil.</title>
        <authorList>
            <person name="Duran-Viseras A."/>
            <person name="Sanchez-Porro C.S."/>
            <person name="Ventosa A."/>
        </authorList>
    </citation>
    <scope>NUCLEOTIDE SEQUENCE [LARGE SCALE GENOMIC DNA]</scope>
    <source>
        <strain evidence="3 4">JCM 183640</strain>
    </source>
</reference>
<dbReference type="InterPro" id="IPR029062">
    <property type="entry name" value="Class_I_gatase-like"/>
</dbReference>
<dbReference type="SUPFAM" id="SSF52317">
    <property type="entry name" value="Class I glutamine amidotransferase-like"/>
    <property type="match status" value="1"/>
</dbReference>
<dbReference type="RefSeq" id="WP_162317548.1">
    <property type="nucleotide sequence ID" value="NZ_JAHQXF010000001.1"/>
</dbReference>
<sequence>MMVSYTLADGLRVGVEHLWPLAVLPVAVALLTYIVVWGDYGPRSASARSRRLLFGSRVLVVVLLIVAAMGPYTVQTRETAGEPSVTLLADESASMAVYPNTTDSLVGDIEDEGVPVTKATVGSGNDSRLGDGIAANLRENGTVVVLSDGQVTDGRSLSAAADEANALNATVSSVGISPTETERAVSIAGPQTVSAGLPTEFTVSLGAVEQSGSATVTVSVDGETVTTESVAAGESFAVSQSFNDTGTHRMTARVEGEDVYDVNDVYYRSVRVVEKPDLLYVSGGNYPLGDYLGDLYDVTEAETVPGDLDNYSAVVVQDRPANRLGNVSALQEHVIDGGGLVMVGGDNAYDNGGYEESPVASMLPVRVGNATGGTANIVLAIDVSGSSKEGLGVQKAVALDVLDQLGDENKVGVVAFNYRAFRVAELQQLGGNREAIADRIRRLQSGGATDIAVGLQGADELMGDEEGTIILLSDGNDYLGPPSAVANQLGREGTRIIGVGAAKRVNEPKMKRIASESGGSYFSASETDRLRLLFGGGSRQYEGQNLTIVTPDTFITSGVTLTANPGQANRVAVKSGADFQVATADGEPAIASWRFGLGRVVSITAYDDDGTLGGLLRKPDSLVVTKSVNYAVGDPARTSTGVTAVSDARVGREATLTYRGENRPSAEDVSIRQVGESVYEGTFTPREVGYHDVLGTEYAANYPAEYGAFGRSQQLESVVEATGGQTFAPDDGAAIARLARQQSTRVRTVRDSWGWLALLAALLVFLAEVVGRRVQVYRGRTTLESGLP</sequence>
<evidence type="ECO:0000259" key="2">
    <source>
        <dbReference type="PROSITE" id="PS50234"/>
    </source>
</evidence>
<keyword evidence="1" id="KW-0472">Membrane</keyword>
<keyword evidence="1" id="KW-0812">Transmembrane</keyword>
<evidence type="ECO:0000313" key="3">
    <source>
        <dbReference type="EMBL" id="MBV0923732.1"/>
    </source>
</evidence>
<feature type="transmembrane region" description="Helical" evidence="1">
    <location>
        <begin position="52"/>
        <end position="74"/>
    </location>
</feature>
<dbReference type="SMART" id="SM00327">
    <property type="entry name" value="VWA"/>
    <property type="match status" value="1"/>
</dbReference>
<feature type="transmembrane region" description="Helical" evidence="1">
    <location>
        <begin position="753"/>
        <end position="771"/>
    </location>
</feature>
<name>A0A8J7Y3V7_9EURY</name>